<dbReference type="Proteomes" id="UP000786183">
    <property type="component" value="Unassembled WGS sequence"/>
</dbReference>
<evidence type="ECO:0000256" key="8">
    <source>
        <dbReference type="ARBA" id="ARBA00023136"/>
    </source>
</evidence>
<comment type="function">
    <text evidence="9">Part of the twin-arginine translocation (Tat) system that transports large folded proteins containing a characteristic twin-arginine motif in their signal peptide across membranes. TatA could form the protein-conducting channel of the Tat system.</text>
</comment>
<keyword evidence="7 9" id="KW-0811">Translocation</keyword>
<keyword evidence="5 9" id="KW-0653">Protein transport</keyword>
<feature type="transmembrane region" description="Helical" evidence="9">
    <location>
        <begin position="6"/>
        <end position="22"/>
    </location>
</feature>
<dbReference type="PANTHER" id="PTHR42982">
    <property type="entry name" value="SEC-INDEPENDENT PROTEIN TRANSLOCASE PROTEIN TATA"/>
    <property type="match status" value="1"/>
</dbReference>
<proteinExistence type="inferred from homology"/>
<dbReference type="Pfam" id="PF02416">
    <property type="entry name" value="TatA_B_E"/>
    <property type="match status" value="1"/>
</dbReference>
<dbReference type="Gene3D" id="1.20.5.3310">
    <property type="match status" value="1"/>
</dbReference>
<dbReference type="InterPro" id="IPR003369">
    <property type="entry name" value="TatA/B/E"/>
</dbReference>
<name>A0ABS7WTD3_9BACT</name>
<evidence type="ECO:0000313" key="11">
    <source>
        <dbReference type="Proteomes" id="UP000786183"/>
    </source>
</evidence>
<keyword evidence="2 9" id="KW-0813">Transport</keyword>
<evidence type="ECO:0000256" key="7">
    <source>
        <dbReference type="ARBA" id="ARBA00023010"/>
    </source>
</evidence>
<keyword evidence="3 9" id="KW-1003">Cell membrane</keyword>
<evidence type="ECO:0000256" key="2">
    <source>
        <dbReference type="ARBA" id="ARBA00022448"/>
    </source>
</evidence>
<comment type="subcellular location">
    <subcellularLocation>
        <location evidence="1 9">Cell membrane</location>
        <topology evidence="1 9">Single-pass membrane protein</topology>
    </subcellularLocation>
</comment>
<keyword evidence="11" id="KW-1185">Reference proteome</keyword>
<keyword evidence="4 9" id="KW-0812">Transmembrane</keyword>
<comment type="subunit">
    <text evidence="9">Forms a complex with TatC.</text>
</comment>
<gene>
    <name evidence="9 10" type="primary">tatA</name>
    <name evidence="10" type="ORF">AVCANL283_08065</name>
</gene>
<evidence type="ECO:0000256" key="3">
    <source>
        <dbReference type="ARBA" id="ARBA00022475"/>
    </source>
</evidence>
<dbReference type="EMBL" id="JACGBB010000026">
    <property type="protein sequence ID" value="MBZ7988045.1"/>
    <property type="molecule type" value="Genomic_DNA"/>
</dbReference>
<keyword evidence="8 9" id="KW-0472">Membrane</keyword>
<comment type="similarity">
    <text evidence="9">Belongs to the TatA/E family.</text>
</comment>
<dbReference type="NCBIfam" id="TIGR01411">
    <property type="entry name" value="tatAE"/>
    <property type="match status" value="1"/>
</dbReference>
<comment type="caution">
    <text evidence="10">The sequence shown here is derived from an EMBL/GenBank/DDBJ whole genome shotgun (WGS) entry which is preliminary data.</text>
</comment>
<dbReference type="RefSeq" id="WP_172231083.1">
    <property type="nucleotide sequence ID" value="NZ_CP035946.1"/>
</dbReference>
<evidence type="ECO:0000256" key="5">
    <source>
        <dbReference type="ARBA" id="ARBA00022927"/>
    </source>
</evidence>
<evidence type="ECO:0000256" key="1">
    <source>
        <dbReference type="ARBA" id="ARBA00004162"/>
    </source>
</evidence>
<evidence type="ECO:0000313" key="10">
    <source>
        <dbReference type="EMBL" id="MBZ7988045.1"/>
    </source>
</evidence>
<sequence>MGFGSMSHWIVILIIVILLFGAKKLPELAKGVGKSIKTFKKEMADDADIKTITQDEKSEQKIEEISEKKA</sequence>
<evidence type="ECO:0000256" key="4">
    <source>
        <dbReference type="ARBA" id="ARBA00022692"/>
    </source>
</evidence>
<evidence type="ECO:0000256" key="6">
    <source>
        <dbReference type="ARBA" id="ARBA00022989"/>
    </source>
</evidence>
<protein>
    <recommendedName>
        <fullName evidence="9">Sec-independent protein translocase protein TatA</fullName>
    </recommendedName>
</protein>
<dbReference type="PANTHER" id="PTHR42982:SF1">
    <property type="entry name" value="SEC-INDEPENDENT PROTEIN TRANSLOCASE PROTEIN TATA"/>
    <property type="match status" value="1"/>
</dbReference>
<accession>A0ABS7WTD3</accession>
<reference evidence="10 11" key="1">
    <citation type="submission" date="2020-07" db="EMBL/GenBank/DDBJ databases">
        <title>Transfer of Campylobacter canadensis to the novel genus Avispirillum gen. nov., that also includes two novel species recovered from migratory waterfowl: Avispirillum anseris sp. nov. and Avispirillum brantae sp. nov.</title>
        <authorList>
            <person name="Miller W.G."/>
            <person name="Chapman M.H."/>
            <person name="Yee E."/>
            <person name="Inglis G.D."/>
        </authorList>
    </citation>
    <scope>NUCLEOTIDE SEQUENCE [LARGE SCALE GENOMIC DNA]</scope>
    <source>
        <strain evidence="10 11">L283</strain>
    </source>
</reference>
<dbReference type="HAMAP" id="MF_00236">
    <property type="entry name" value="TatA_E"/>
    <property type="match status" value="1"/>
</dbReference>
<keyword evidence="6 9" id="KW-1133">Transmembrane helix</keyword>
<evidence type="ECO:0000256" key="9">
    <source>
        <dbReference type="HAMAP-Rule" id="MF_00236"/>
    </source>
</evidence>
<organism evidence="10 11">
    <name type="scientific">Campylobacter canadensis</name>
    <dbReference type="NCBI Taxonomy" id="449520"/>
    <lineage>
        <taxon>Bacteria</taxon>
        <taxon>Pseudomonadati</taxon>
        <taxon>Campylobacterota</taxon>
        <taxon>Epsilonproteobacteria</taxon>
        <taxon>Campylobacterales</taxon>
        <taxon>Campylobacteraceae</taxon>
        <taxon>Campylobacter</taxon>
    </lineage>
</organism>
<dbReference type="InterPro" id="IPR006312">
    <property type="entry name" value="TatA/E"/>
</dbReference>